<feature type="region of interest" description="Disordered" evidence="1">
    <location>
        <begin position="152"/>
        <end position="178"/>
    </location>
</feature>
<dbReference type="AlphaFoldDB" id="A0A517VAA4"/>
<reference evidence="2 3" key="1">
    <citation type="submission" date="2019-02" db="EMBL/GenBank/DDBJ databases">
        <title>Deep-cultivation of Planctomycetes and their phenomic and genomic characterization uncovers novel biology.</title>
        <authorList>
            <person name="Wiegand S."/>
            <person name="Jogler M."/>
            <person name="Boedeker C."/>
            <person name="Pinto D."/>
            <person name="Vollmers J."/>
            <person name="Rivas-Marin E."/>
            <person name="Kohn T."/>
            <person name="Peeters S.H."/>
            <person name="Heuer A."/>
            <person name="Rast P."/>
            <person name="Oberbeckmann S."/>
            <person name="Bunk B."/>
            <person name="Jeske O."/>
            <person name="Meyerdierks A."/>
            <person name="Storesund J.E."/>
            <person name="Kallscheuer N."/>
            <person name="Luecker S."/>
            <person name="Lage O.M."/>
            <person name="Pohl T."/>
            <person name="Merkel B.J."/>
            <person name="Hornburger P."/>
            <person name="Mueller R.-W."/>
            <person name="Bruemmer F."/>
            <person name="Labrenz M."/>
            <person name="Spormann A.M."/>
            <person name="Op den Camp H."/>
            <person name="Overmann J."/>
            <person name="Amann R."/>
            <person name="Jetten M.S.M."/>
            <person name="Mascher T."/>
            <person name="Medema M.H."/>
            <person name="Devos D.P."/>
            <person name="Kaster A.-K."/>
            <person name="Ovreas L."/>
            <person name="Rohde M."/>
            <person name="Galperin M.Y."/>
            <person name="Jogler C."/>
        </authorList>
    </citation>
    <scope>NUCLEOTIDE SEQUENCE [LARGE SCALE GENOMIC DNA]</scope>
    <source>
        <strain evidence="2 3">Pan161</strain>
    </source>
</reference>
<proteinExistence type="predicted"/>
<sequence length="200" mass="20669">MTDLNDEENPNLSGESPEKNESTPNENSSRREFIRSVGTFLFTVTIVDIADPKITLADTCGGGTSPIDETCTSGTAGVGHDPDGNCGVTPAGEGQLTDQDNACGPLSPPLTQADVDENCGIQGTTDPSHDKDESCSAGSVIEADQACGDCDDNHDSDEHCSSPLGPSNIDPDELCGHAHVVGGDTDDNCNAINQDRSSTS</sequence>
<protein>
    <submittedName>
        <fullName evidence="2">Uncharacterized protein</fullName>
    </submittedName>
</protein>
<gene>
    <name evidence="2" type="ORF">Pan161_15590</name>
</gene>
<dbReference type="KEGG" id="gax:Pan161_15590"/>
<feature type="region of interest" description="Disordered" evidence="1">
    <location>
        <begin position="82"/>
        <end position="137"/>
    </location>
</feature>
<evidence type="ECO:0000313" key="3">
    <source>
        <dbReference type="Proteomes" id="UP000316855"/>
    </source>
</evidence>
<evidence type="ECO:0000313" key="2">
    <source>
        <dbReference type="EMBL" id="QDT89926.1"/>
    </source>
</evidence>
<organism evidence="2 3">
    <name type="scientific">Gimesia algae</name>
    <dbReference type="NCBI Taxonomy" id="2527971"/>
    <lineage>
        <taxon>Bacteria</taxon>
        <taxon>Pseudomonadati</taxon>
        <taxon>Planctomycetota</taxon>
        <taxon>Planctomycetia</taxon>
        <taxon>Planctomycetales</taxon>
        <taxon>Planctomycetaceae</taxon>
        <taxon>Gimesia</taxon>
    </lineage>
</organism>
<dbReference type="EMBL" id="CP036343">
    <property type="protein sequence ID" value="QDT89926.1"/>
    <property type="molecule type" value="Genomic_DNA"/>
</dbReference>
<keyword evidence="3" id="KW-1185">Reference proteome</keyword>
<accession>A0A517VAA4</accession>
<dbReference type="Proteomes" id="UP000316855">
    <property type="component" value="Chromosome"/>
</dbReference>
<feature type="region of interest" description="Disordered" evidence="1">
    <location>
        <begin position="1"/>
        <end position="31"/>
    </location>
</feature>
<name>A0A517VAA4_9PLAN</name>
<evidence type="ECO:0000256" key="1">
    <source>
        <dbReference type="SAM" id="MobiDB-lite"/>
    </source>
</evidence>